<dbReference type="AlphaFoldDB" id="A0A1Z4N6C8"/>
<dbReference type="Proteomes" id="UP000218785">
    <property type="component" value="Chromosome"/>
</dbReference>
<evidence type="ECO:0000313" key="2">
    <source>
        <dbReference type="EMBL" id="BAZ01251.1"/>
    </source>
</evidence>
<organism evidence="2 3">
    <name type="scientific">Tolypothrix tenuis PCC 7101</name>
    <dbReference type="NCBI Taxonomy" id="231146"/>
    <lineage>
        <taxon>Bacteria</taxon>
        <taxon>Bacillati</taxon>
        <taxon>Cyanobacteriota</taxon>
        <taxon>Cyanophyceae</taxon>
        <taxon>Nostocales</taxon>
        <taxon>Tolypothrichaceae</taxon>
        <taxon>Tolypothrix</taxon>
    </lineage>
</organism>
<gene>
    <name evidence="2" type="ORF">NIES37_52500</name>
</gene>
<accession>A0A1Z4N6C8</accession>
<keyword evidence="1" id="KW-1133">Transmembrane helix</keyword>
<feature type="transmembrane region" description="Helical" evidence="1">
    <location>
        <begin position="16"/>
        <end position="36"/>
    </location>
</feature>
<dbReference type="EMBL" id="AP018248">
    <property type="protein sequence ID" value="BAZ01251.1"/>
    <property type="molecule type" value="Genomic_DNA"/>
</dbReference>
<name>A0A1Z4N6C8_9CYAN</name>
<sequence>MFATDKFFVRARHPQSFGISNILLVPCPYLSVAFFFQNGINFGFWILFGASTAVGGTNLKCQSKISKPHPLMGVVNLKSKIRLEKFAQRGKPRTQLLSSLREAAPDAKRCRRLYDTLRERKI</sequence>
<dbReference type="KEGG" id="ttq:NIES37_52500"/>
<keyword evidence="3" id="KW-1185">Reference proteome</keyword>
<evidence type="ECO:0000313" key="3">
    <source>
        <dbReference type="Proteomes" id="UP000218785"/>
    </source>
</evidence>
<protein>
    <submittedName>
        <fullName evidence="2">Uncharacterized protein</fullName>
    </submittedName>
</protein>
<keyword evidence="1" id="KW-0472">Membrane</keyword>
<evidence type="ECO:0000256" key="1">
    <source>
        <dbReference type="SAM" id="Phobius"/>
    </source>
</evidence>
<keyword evidence="1" id="KW-0812">Transmembrane</keyword>
<reference evidence="2 3" key="1">
    <citation type="submission" date="2017-06" db="EMBL/GenBank/DDBJ databases">
        <title>Genome sequencing of cyanobaciteial culture collection at National Institute for Environmental Studies (NIES).</title>
        <authorList>
            <person name="Hirose Y."/>
            <person name="Shimura Y."/>
            <person name="Fujisawa T."/>
            <person name="Nakamura Y."/>
            <person name="Kawachi M."/>
        </authorList>
    </citation>
    <scope>NUCLEOTIDE SEQUENCE [LARGE SCALE GENOMIC DNA]</scope>
    <source>
        <strain evidence="2 3">NIES-37</strain>
    </source>
</reference>
<feature type="transmembrane region" description="Helical" evidence="1">
    <location>
        <begin position="42"/>
        <end position="59"/>
    </location>
</feature>
<proteinExistence type="predicted"/>